<keyword evidence="4" id="KW-1185">Reference proteome</keyword>
<sequence>MPILTARLALVPAALALLGACSSSSSDPLPPAAPDTPPAPVTPVESSIDLGPRPSLMSLKQEAAELDRRVSLADPTTTLPDSGTARYDGAMTIGDGDGLALIGNLALVADLEASELSGVAGQFYTEDGGQLAGRLDIAPTDISLDARRGYFDTGMTGDLSLDDTVYGIDATLYGEFYTYGQDHIAAGDLAGNLTTGGAATPITGSFWAH</sequence>
<feature type="compositionally biased region" description="Pro residues" evidence="1">
    <location>
        <begin position="28"/>
        <end position="41"/>
    </location>
</feature>
<comment type="caution">
    <text evidence="3">The sequence shown here is derived from an EMBL/GenBank/DDBJ whole genome shotgun (WGS) entry which is preliminary data.</text>
</comment>
<accession>A0A6B2K3H9</accession>
<name>A0A6B2K3H9_9RHOB</name>
<dbReference type="RefSeq" id="WP_163892474.1">
    <property type="nucleotide sequence ID" value="NZ_JAAFYS010000002.1"/>
</dbReference>
<reference evidence="3 4" key="1">
    <citation type="submission" date="2020-02" db="EMBL/GenBank/DDBJ databases">
        <title>Pseudoroseicyclus tamarix, sp. nov., isolated from offshore sediment of a Tamarix chinensis forest.</title>
        <authorList>
            <person name="Gai Y."/>
        </authorList>
    </citation>
    <scope>NUCLEOTIDE SEQUENCE [LARGE SCALE GENOMIC DNA]</scope>
    <source>
        <strain evidence="3 4">CLL3-39</strain>
    </source>
</reference>
<gene>
    <name evidence="3" type="ORF">GZA08_09130</name>
</gene>
<proteinExistence type="predicted"/>
<organism evidence="3 4">
    <name type="scientific">Pseudoroseicyclus tamaricis</name>
    <dbReference type="NCBI Taxonomy" id="2705421"/>
    <lineage>
        <taxon>Bacteria</taxon>
        <taxon>Pseudomonadati</taxon>
        <taxon>Pseudomonadota</taxon>
        <taxon>Alphaproteobacteria</taxon>
        <taxon>Rhodobacterales</taxon>
        <taxon>Paracoccaceae</taxon>
        <taxon>Pseudoroseicyclus</taxon>
    </lineage>
</organism>
<evidence type="ECO:0000256" key="1">
    <source>
        <dbReference type="SAM" id="MobiDB-lite"/>
    </source>
</evidence>
<dbReference type="EMBL" id="JAAGAB010000002">
    <property type="protein sequence ID" value="NDV01126.1"/>
    <property type="molecule type" value="Genomic_DNA"/>
</dbReference>
<dbReference type="AlphaFoldDB" id="A0A6B2K3H9"/>
<evidence type="ECO:0008006" key="5">
    <source>
        <dbReference type="Google" id="ProtNLM"/>
    </source>
</evidence>
<protein>
    <recommendedName>
        <fullName evidence="5">Transferrin-binding protein B C-lobe/N-lobe beta barrel domain-containing protein</fullName>
    </recommendedName>
</protein>
<evidence type="ECO:0000313" key="3">
    <source>
        <dbReference type="EMBL" id="NDV01126.1"/>
    </source>
</evidence>
<keyword evidence="2" id="KW-0732">Signal</keyword>
<evidence type="ECO:0000256" key="2">
    <source>
        <dbReference type="SAM" id="SignalP"/>
    </source>
</evidence>
<feature type="region of interest" description="Disordered" evidence="1">
    <location>
        <begin position="24"/>
        <end position="51"/>
    </location>
</feature>
<evidence type="ECO:0000313" key="4">
    <source>
        <dbReference type="Proteomes" id="UP000474757"/>
    </source>
</evidence>
<dbReference type="PROSITE" id="PS51257">
    <property type="entry name" value="PROKAR_LIPOPROTEIN"/>
    <property type="match status" value="1"/>
</dbReference>
<dbReference type="Proteomes" id="UP000474757">
    <property type="component" value="Unassembled WGS sequence"/>
</dbReference>
<feature type="chain" id="PRO_5025605524" description="Transferrin-binding protein B C-lobe/N-lobe beta barrel domain-containing protein" evidence="2">
    <location>
        <begin position="26"/>
        <end position="209"/>
    </location>
</feature>
<feature type="signal peptide" evidence="2">
    <location>
        <begin position="1"/>
        <end position="25"/>
    </location>
</feature>